<dbReference type="GeneID" id="70232221"/>
<dbReference type="AlphaFoldDB" id="A0A9P8PH43"/>
<sequence>MMWSSGCPAGIPEVGWIFLLPENNNTSLLNEQGKIIFLSRSKGAQLDTGNFSSESWCELSGLDISISEQRVKGWIAKIASVGVTEWFPVFKTLLLI</sequence>
<comment type="caution">
    <text evidence="1">The sequence shown here is derived from an EMBL/GenBank/DDBJ whole genome shotgun (WGS) entry which is preliminary data.</text>
</comment>
<accession>A0A9P8PH43</accession>
<dbReference type="EMBL" id="JAEUBE010000055">
    <property type="protein sequence ID" value="KAH3671550.1"/>
    <property type="molecule type" value="Genomic_DNA"/>
</dbReference>
<evidence type="ECO:0000313" key="1">
    <source>
        <dbReference type="EMBL" id="KAH3671550.1"/>
    </source>
</evidence>
<organism evidence="1 2">
    <name type="scientific">Ogataea philodendri</name>
    <dbReference type="NCBI Taxonomy" id="1378263"/>
    <lineage>
        <taxon>Eukaryota</taxon>
        <taxon>Fungi</taxon>
        <taxon>Dikarya</taxon>
        <taxon>Ascomycota</taxon>
        <taxon>Saccharomycotina</taxon>
        <taxon>Pichiomycetes</taxon>
        <taxon>Pichiales</taxon>
        <taxon>Pichiaceae</taxon>
        <taxon>Ogataea</taxon>
    </lineage>
</organism>
<dbReference type="RefSeq" id="XP_046064726.1">
    <property type="nucleotide sequence ID" value="XM_046203429.1"/>
</dbReference>
<protein>
    <submittedName>
        <fullName evidence="1">Uncharacterized protein</fullName>
    </submittedName>
</protein>
<proteinExistence type="predicted"/>
<gene>
    <name evidence="1" type="ORF">OGAPHI_000253</name>
</gene>
<evidence type="ECO:0000313" key="2">
    <source>
        <dbReference type="Proteomes" id="UP000769157"/>
    </source>
</evidence>
<name>A0A9P8PH43_9ASCO</name>
<keyword evidence="2" id="KW-1185">Reference proteome</keyword>
<reference evidence="1" key="1">
    <citation type="journal article" date="2021" name="Open Biol.">
        <title>Shared evolutionary footprints suggest mitochondrial oxidative damage underlies multiple complex I losses in fungi.</title>
        <authorList>
            <person name="Schikora-Tamarit M.A."/>
            <person name="Marcet-Houben M."/>
            <person name="Nosek J."/>
            <person name="Gabaldon T."/>
        </authorList>
    </citation>
    <scope>NUCLEOTIDE SEQUENCE</scope>
    <source>
        <strain evidence="1">CBS6075</strain>
    </source>
</reference>
<reference evidence="1" key="2">
    <citation type="submission" date="2021-01" db="EMBL/GenBank/DDBJ databases">
        <authorList>
            <person name="Schikora-Tamarit M.A."/>
        </authorList>
    </citation>
    <scope>NUCLEOTIDE SEQUENCE</scope>
    <source>
        <strain evidence="1">CBS6075</strain>
    </source>
</reference>
<dbReference type="Proteomes" id="UP000769157">
    <property type="component" value="Unassembled WGS sequence"/>
</dbReference>